<evidence type="ECO:0000313" key="2">
    <source>
        <dbReference type="Proteomes" id="UP000253999"/>
    </source>
</evidence>
<sequence>MKEKIALLTEMSKEARRFLKSGERPISLKEKEEGVNIQSILDLETFETLLNEMLDTYRYEPSTLQSRKYMRGLAELILMGVFDYHCIIEDSSNITGKIHGMQPKAKKPQREQAEKLAVQIWETLPAMKVENLAYEVKSQLKLKEHHKTICRWIKPYRPN</sequence>
<comment type="caution">
    <text evidence="1">The sequence shown here is derived from an EMBL/GenBank/DDBJ whole genome shotgun (WGS) entry which is preliminary data.</text>
</comment>
<organism evidence="1 2">
    <name type="scientific">Haemophilus parahaemolyticus</name>
    <dbReference type="NCBI Taxonomy" id="735"/>
    <lineage>
        <taxon>Bacteria</taxon>
        <taxon>Pseudomonadati</taxon>
        <taxon>Pseudomonadota</taxon>
        <taxon>Gammaproteobacteria</taxon>
        <taxon>Pasteurellales</taxon>
        <taxon>Pasteurellaceae</taxon>
        <taxon>Haemophilus</taxon>
    </lineage>
</organism>
<accession>A0A369Z7X1</accession>
<name>A0A369Z7X1_HAEPH</name>
<protein>
    <submittedName>
        <fullName evidence="1">Uncharacterized protein</fullName>
    </submittedName>
</protein>
<reference evidence="1 2" key="1">
    <citation type="submission" date="2018-05" db="EMBL/GenBank/DDBJ databases">
        <title>Draft Genome Sequences for a Diverse set of 7 Haemophilus Species.</title>
        <authorList>
            <person name="Nichols M."/>
            <person name="Topaz N."/>
            <person name="Wang X."/>
            <person name="Wang X."/>
            <person name="Boxrud D."/>
        </authorList>
    </citation>
    <scope>NUCLEOTIDE SEQUENCE [LARGE SCALE GENOMIC DNA]</scope>
    <source>
        <strain evidence="1 2">C2010039593</strain>
    </source>
</reference>
<dbReference type="EMBL" id="QEQD01000018">
    <property type="protein sequence ID" value="RDE99554.1"/>
    <property type="molecule type" value="Genomic_DNA"/>
</dbReference>
<evidence type="ECO:0000313" key="1">
    <source>
        <dbReference type="EMBL" id="RDE99554.1"/>
    </source>
</evidence>
<dbReference type="Proteomes" id="UP000253999">
    <property type="component" value="Unassembled WGS sequence"/>
</dbReference>
<dbReference type="RefSeq" id="WP_111313741.1">
    <property type="nucleotide sequence ID" value="NZ_QEQD01000018.1"/>
</dbReference>
<proteinExistence type="predicted"/>
<gene>
    <name evidence="1" type="ORF">DPV98_10790</name>
</gene>
<dbReference type="AlphaFoldDB" id="A0A369Z7X1"/>